<dbReference type="PROSITE" id="PS50991">
    <property type="entry name" value="PYR_CT"/>
    <property type="match status" value="1"/>
</dbReference>
<evidence type="ECO:0000256" key="2">
    <source>
        <dbReference type="ARBA" id="ARBA00022679"/>
    </source>
</evidence>
<dbReference type="Pfam" id="PF00682">
    <property type="entry name" value="HMGL-like"/>
    <property type="match status" value="1"/>
</dbReference>
<dbReference type="EMBL" id="QMIF01000002">
    <property type="protein sequence ID" value="TVM35789.1"/>
    <property type="molecule type" value="Genomic_DNA"/>
</dbReference>
<evidence type="ECO:0000256" key="1">
    <source>
        <dbReference type="ARBA" id="ARBA00006154"/>
    </source>
</evidence>
<comment type="similarity">
    <text evidence="1">Belongs to the alpha-IPM synthase/homocitrate synthase family.</text>
</comment>
<dbReference type="InterPro" id="IPR013785">
    <property type="entry name" value="Aldolase_TIM"/>
</dbReference>
<dbReference type="GO" id="GO:0008168">
    <property type="term" value="F:methyltransferase activity"/>
    <property type="evidence" value="ECO:0007669"/>
    <property type="project" value="UniProtKB-KW"/>
</dbReference>
<evidence type="ECO:0000313" key="5">
    <source>
        <dbReference type="Proteomes" id="UP000434052"/>
    </source>
</evidence>
<organism evidence="4 5">
    <name type="scientific">Oceanidesulfovibrio marinus</name>
    <dbReference type="NCBI Taxonomy" id="370038"/>
    <lineage>
        <taxon>Bacteria</taxon>
        <taxon>Pseudomonadati</taxon>
        <taxon>Thermodesulfobacteriota</taxon>
        <taxon>Desulfovibrionia</taxon>
        <taxon>Desulfovibrionales</taxon>
        <taxon>Desulfovibrionaceae</taxon>
        <taxon>Oceanidesulfovibrio</taxon>
    </lineage>
</organism>
<evidence type="ECO:0000313" key="4">
    <source>
        <dbReference type="EMBL" id="TVM35789.1"/>
    </source>
</evidence>
<sequence>MSRSGSPEEPALFRSIFPYGAVARIPFEGAPELPAPAARPYIADSTFRDGQQAAPPYRVEAVVTLFDLLHQLGGVSGLIRTSEFFLYTERDRRAVEKCLERGYEHPRIVPWIRAAEPDLRLVTDMGFTEACMLLSVSDYHIHLKLGSDRDRYKEQALAMAEAALTAGVSPRMHFEDITRADIPYCVELARDLAALAAQENRPLTVRLCDTLGLGVPYPGAALPRSIPRLVRTFIEEAGIPGENLEFHGHNDLHKALVNTVTAWLYGAAGASGTLLGFGERTGNAPVEALCLEHVSLTGQDADCDLTAVPEIARVFEQQLGLSVPPNYPLAGSEVSTTAAGIHAHGIARNPETYAAWDAGALLNRPARVALTDRSGLAGVAMWLNDRFGLEGAAMVDKSHPGVAAMQRAIVEAYGDGGRGRLTDDELVHIARASMPELFSPPETPGLNGD</sequence>
<feature type="domain" description="Pyruvate carboxyltransferase" evidence="3">
    <location>
        <begin position="40"/>
        <end position="309"/>
    </location>
</feature>
<dbReference type="RefSeq" id="WP_144234119.1">
    <property type="nucleotide sequence ID" value="NZ_QMIF01000002.1"/>
</dbReference>
<comment type="caution">
    <text evidence="4">The sequence shown here is derived from an EMBL/GenBank/DDBJ whole genome shotgun (WGS) entry which is preliminary data.</text>
</comment>
<protein>
    <submittedName>
        <fullName evidence="4">Histone-lysine N-methyltransferase</fullName>
    </submittedName>
</protein>
<name>A0A6P1ZL06_9BACT</name>
<dbReference type="PANTHER" id="PTHR42880">
    <property type="entry name" value="HOMOCITRATE SYNTHASE"/>
    <property type="match status" value="1"/>
</dbReference>
<dbReference type="Proteomes" id="UP000434052">
    <property type="component" value="Unassembled WGS sequence"/>
</dbReference>
<keyword evidence="4" id="KW-0489">Methyltransferase</keyword>
<dbReference type="Gene3D" id="3.20.20.70">
    <property type="entry name" value="Aldolase class I"/>
    <property type="match status" value="1"/>
</dbReference>
<keyword evidence="2 4" id="KW-0808">Transferase</keyword>
<dbReference type="SUPFAM" id="SSF51569">
    <property type="entry name" value="Aldolase"/>
    <property type="match status" value="1"/>
</dbReference>
<reference evidence="4 5" key="1">
    <citation type="submission" date="2018-06" db="EMBL/GenBank/DDBJ databases">
        <title>Complete genome of Desulfovibrio marinus P48SEP.</title>
        <authorList>
            <person name="Crispim J.S."/>
            <person name="Vidigal P.M.P."/>
            <person name="Silva L.C.F."/>
            <person name="Araujo L.C."/>
            <person name="Laguardia C.N."/>
            <person name="Dias R.S."/>
            <person name="Sousa M.P."/>
            <person name="Paula S.O."/>
            <person name="Silva C."/>
        </authorList>
    </citation>
    <scope>NUCLEOTIDE SEQUENCE [LARGE SCALE GENOMIC DNA]</scope>
    <source>
        <strain evidence="4 5">P48SEP</strain>
    </source>
</reference>
<gene>
    <name evidence="4" type="ORF">DQK91_03760</name>
</gene>
<dbReference type="AlphaFoldDB" id="A0A6P1ZL06"/>
<proteinExistence type="inferred from homology"/>
<dbReference type="PANTHER" id="PTHR42880:SF1">
    <property type="entry name" value="ISOPROPYLMALATE_HOMOCITRATE_CITRAMALATE SYNTHASE FAMILY PROTEIN"/>
    <property type="match status" value="1"/>
</dbReference>
<dbReference type="OrthoDB" id="9804858at2"/>
<evidence type="ECO:0000259" key="3">
    <source>
        <dbReference type="PROSITE" id="PS50991"/>
    </source>
</evidence>
<dbReference type="InterPro" id="IPR000891">
    <property type="entry name" value="PYR_CT"/>
</dbReference>
<accession>A0A6P1ZL06</accession>
<dbReference type="GO" id="GO:0032259">
    <property type="term" value="P:methylation"/>
    <property type="evidence" value="ECO:0007669"/>
    <property type="project" value="UniProtKB-KW"/>
</dbReference>